<dbReference type="Gene3D" id="1.20.58.70">
    <property type="match status" value="1"/>
</dbReference>
<keyword evidence="4 10" id="KW-0812">Transmembrane</keyword>
<dbReference type="InterPro" id="IPR045242">
    <property type="entry name" value="Syntaxin"/>
</dbReference>
<accession>A0A8J4UY95</accession>
<dbReference type="PROSITE" id="PS50192">
    <property type="entry name" value="T_SNARE"/>
    <property type="match status" value="1"/>
</dbReference>
<keyword evidence="3" id="KW-0813">Transport</keyword>
<reference evidence="12" key="1">
    <citation type="submission" date="2020-01" db="EMBL/GenBank/DDBJ databases">
        <title>Development of genomics and gene disruption for Polysphondylium violaceum indicates a role for the polyketide synthase stlB in stalk morphogenesis.</title>
        <authorList>
            <person name="Narita B."/>
            <person name="Kawabe Y."/>
            <person name="Kin K."/>
            <person name="Saito T."/>
            <person name="Gibbs R."/>
            <person name="Kuspa A."/>
            <person name="Muzny D."/>
            <person name="Queller D."/>
            <person name="Richards S."/>
            <person name="Strassman J."/>
            <person name="Sucgang R."/>
            <person name="Worley K."/>
            <person name="Schaap P."/>
        </authorList>
    </citation>
    <scope>NUCLEOTIDE SEQUENCE</scope>
    <source>
        <strain evidence="12">QSvi11</strain>
    </source>
</reference>
<comment type="caution">
    <text evidence="12">The sequence shown here is derived from an EMBL/GenBank/DDBJ whole genome shotgun (WGS) entry which is preliminary data.</text>
</comment>
<dbReference type="PANTHER" id="PTHR19957">
    <property type="entry name" value="SYNTAXIN"/>
    <property type="match status" value="1"/>
</dbReference>
<dbReference type="SMART" id="SM00397">
    <property type="entry name" value="t_SNARE"/>
    <property type="match status" value="1"/>
</dbReference>
<evidence type="ECO:0000256" key="5">
    <source>
        <dbReference type="ARBA" id="ARBA00022927"/>
    </source>
</evidence>
<protein>
    <recommendedName>
        <fullName evidence="11">t-SNARE coiled-coil homology domain-containing protein</fullName>
    </recommendedName>
</protein>
<dbReference type="Proteomes" id="UP000695562">
    <property type="component" value="Unassembled WGS sequence"/>
</dbReference>
<keyword evidence="8" id="KW-0175">Coiled coil</keyword>
<dbReference type="GO" id="GO:0006906">
    <property type="term" value="P:vesicle fusion"/>
    <property type="evidence" value="ECO:0007669"/>
    <property type="project" value="TreeGrafter"/>
</dbReference>
<keyword evidence="6 10" id="KW-1133">Transmembrane helix</keyword>
<dbReference type="GO" id="GO:0000149">
    <property type="term" value="F:SNARE binding"/>
    <property type="evidence" value="ECO:0007669"/>
    <property type="project" value="TreeGrafter"/>
</dbReference>
<dbReference type="GO" id="GO:0000139">
    <property type="term" value="C:Golgi membrane"/>
    <property type="evidence" value="ECO:0007669"/>
    <property type="project" value="UniProtKB-SubCell"/>
</dbReference>
<keyword evidence="7" id="KW-0333">Golgi apparatus</keyword>
<evidence type="ECO:0000256" key="4">
    <source>
        <dbReference type="ARBA" id="ARBA00022692"/>
    </source>
</evidence>
<dbReference type="Pfam" id="PF05739">
    <property type="entry name" value="SNARE"/>
    <property type="match status" value="1"/>
</dbReference>
<dbReference type="EMBL" id="AJWJ01000287">
    <property type="protein sequence ID" value="KAF2072360.1"/>
    <property type="molecule type" value="Genomic_DNA"/>
</dbReference>
<evidence type="ECO:0000313" key="13">
    <source>
        <dbReference type="Proteomes" id="UP000695562"/>
    </source>
</evidence>
<dbReference type="OrthoDB" id="28875at2759"/>
<feature type="domain" description="T-SNARE coiled-coil homology" evidence="11">
    <location>
        <begin position="218"/>
        <end position="280"/>
    </location>
</feature>
<dbReference type="GO" id="GO:0048278">
    <property type="term" value="P:vesicle docking"/>
    <property type="evidence" value="ECO:0007669"/>
    <property type="project" value="TreeGrafter"/>
</dbReference>
<organism evidence="12 13">
    <name type="scientific">Polysphondylium violaceum</name>
    <dbReference type="NCBI Taxonomy" id="133409"/>
    <lineage>
        <taxon>Eukaryota</taxon>
        <taxon>Amoebozoa</taxon>
        <taxon>Evosea</taxon>
        <taxon>Eumycetozoa</taxon>
        <taxon>Dictyostelia</taxon>
        <taxon>Dictyosteliales</taxon>
        <taxon>Dictyosteliaceae</taxon>
        <taxon>Polysphondylium</taxon>
    </lineage>
</organism>
<evidence type="ECO:0000256" key="6">
    <source>
        <dbReference type="ARBA" id="ARBA00022989"/>
    </source>
</evidence>
<dbReference type="AlphaFoldDB" id="A0A8J4UY95"/>
<keyword evidence="13" id="KW-1185">Reference proteome</keyword>
<keyword evidence="9 10" id="KW-0472">Membrane</keyword>
<dbReference type="GO" id="GO:0031201">
    <property type="term" value="C:SNARE complex"/>
    <property type="evidence" value="ECO:0007669"/>
    <property type="project" value="TreeGrafter"/>
</dbReference>
<evidence type="ECO:0000256" key="7">
    <source>
        <dbReference type="ARBA" id="ARBA00023034"/>
    </source>
</evidence>
<dbReference type="GO" id="GO:0006886">
    <property type="term" value="P:intracellular protein transport"/>
    <property type="evidence" value="ECO:0007669"/>
    <property type="project" value="TreeGrafter"/>
</dbReference>
<evidence type="ECO:0000256" key="2">
    <source>
        <dbReference type="ARBA" id="ARBA00009063"/>
    </source>
</evidence>
<dbReference type="GO" id="GO:0005484">
    <property type="term" value="F:SNAP receptor activity"/>
    <property type="evidence" value="ECO:0007669"/>
    <property type="project" value="TreeGrafter"/>
</dbReference>
<evidence type="ECO:0000256" key="9">
    <source>
        <dbReference type="ARBA" id="ARBA00023136"/>
    </source>
</evidence>
<evidence type="ECO:0000313" key="12">
    <source>
        <dbReference type="EMBL" id="KAF2072360.1"/>
    </source>
</evidence>
<dbReference type="InterPro" id="IPR010989">
    <property type="entry name" value="SNARE"/>
</dbReference>
<dbReference type="SUPFAM" id="SSF47661">
    <property type="entry name" value="t-snare proteins"/>
    <property type="match status" value="1"/>
</dbReference>
<dbReference type="PANTHER" id="PTHR19957:SF83">
    <property type="entry name" value="SYNTAXIN-16"/>
    <property type="match status" value="1"/>
</dbReference>
<dbReference type="InterPro" id="IPR000727">
    <property type="entry name" value="T_SNARE_dom"/>
</dbReference>
<evidence type="ECO:0000259" key="11">
    <source>
        <dbReference type="PROSITE" id="PS50192"/>
    </source>
</evidence>
<comment type="subcellular location">
    <subcellularLocation>
        <location evidence="1">Golgi apparatus membrane</location>
        <topology evidence="1">Single-pass type IV membrane protein</topology>
    </subcellularLocation>
</comment>
<proteinExistence type="inferred from homology"/>
<name>A0A8J4UY95_9MYCE</name>
<sequence length="314" mass="36558">MATRDRTPAFEKIKAEYKNRRPTRPVVGGSNFYEPDIDHHDNNIPLVERKNKDANNIQLKSLNVLPAWMQRVNDIDSNLTKIKTQIEKLSELHAKHVLPTFDGESQSDLERNIEILTSEITRLFHVTHQIIKTLGSDAKLSQEDTKMKKNIQTSKSAKLQNLSLTFRQKQRTYLSNLQRSSNSFSDWDQNYDNKEEELIEDIDLDFTMEQKKYVNVLEFEVNARDQEIRKTLASIQELSHLFQDISLLVVQQGSLLDQIEYNLDQTEQFVHDGGVEVEKTNQYHKEYRTRLCILLVLVALIVAMIFIMIIKAII</sequence>
<feature type="transmembrane region" description="Helical" evidence="10">
    <location>
        <begin position="291"/>
        <end position="313"/>
    </location>
</feature>
<comment type="similarity">
    <text evidence="2">Belongs to the syntaxin family.</text>
</comment>
<evidence type="ECO:0000256" key="8">
    <source>
        <dbReference type="ARBA" id="ARBA00023054"/>
    </source>
</evidence>
<keyword evidence="5" id="KW-0653">Protein transport</keyword>
<dbReference type="CDD" id="cd15845">
    <property type="entry name" value="SNARE_syntaxin16"/>
    <property type="match status" value="1"/>
</dbReference>
<gene>
    <name evidence="12" type="ORF">CYY_006330</name>
</gene>
<evidence type="ECO:0000256" key="3">
    <source>
        <dbReference type="ARBA" id="ARBA00022448"/>
    </source>
</evidence>
<evidence type="ECO:0000256" key="1">
    <source>
        <dbReference type="ARBA" id="ARBA00004409"/>
    </source>
</evidence>
<evidence type="ECO:0000256" key="10">
    <source>
        <dbReference type="SAM" id="Phobius"/>
    </source>
</evidence>